<dbReference type="PANTHER" id="PTHR48098">
    <property type="entry name" value="ENTEROCHELIN ESTERASE-RELATED"/>
    <property type="match status" value="1"/>
</dbReference>
<dbReference type="EMBL" id="LXQD01000258">
    <property type="protein sequence ID" value="RCJ30582.1"/>
    <property type="molecule type" value="Genomic_DNA"/>
</dbReference>
<evidence type="ECO:0000313" key="1">
    <source>
        <dbReference type="EMBL" id="RCJ30582.1"/>
    </source>
</evidence>
<keyword evidence="2" id="KW-1185">Reference proteome</keyword>
<dbReference type="GO" id="GO:0016747">
    <property type="term" value="F:acyltransferase activity, transferring groups other than amino-acyl groups"/>
    <property type="evidence" value="ECO:0007669"/>
    <property type="project" value="TreeGrafter"/>
</dbReference>
<dbReference type="Pfam" id="PF00756">
    <property type="entry name" value="Esterase"/>
    <property type="match status" value="1"/>
</dbReference>
<comment type="caution">
    <text evidence="1">The sequence shown here is derived from an EMBL/GenBank/DDBJ whole genome shotgun (WGS) entry which is preliminary data.</text>
</comment>
<evidence type="ECO:0000313" key="2">
    <source>
        <dbReference type="Proteomes" id="UP000252107"/>
    </source>
</evidence>
<proteinExistence type="predicted"/>
<dbReference type="PANTHER" id="PTHR48098:SF1">
    <property type="entry name" value="DIACYLGLYCEROL ACYLTRANSFERASE_MYCOLYLTRANSFERASE AG85A"/>
    <property type="match status" value="1"/>
</dbReference>
<dbReference type="AlphaFoldDB" id="A0A367R564"/>
<dbReference type="InterPro" id="IPR000801">
    <property type="entry name" value="Esterase-like"/>
</dbReference>
<dbReference type="Gene3D" id="3.40.50.1820">
    <property type="entry name" value="alpha/beta hydrolase"/>
    <property type="match status" value="1"/>
</dbReference>
<dbReference type="SUPFAM" id="SSF53474">
    <property type="entry name" value="alpha/beta-Hydrolases"/>
    <property type="match status" value="1"/>
</dbReference>
<reference evidence="1" key="1">
    <citation type="submission" date="2016-04" db="EMBL/GenBank/DDBJ databases">
        <authorList>
            <person name="Tabuchi Yagui T.R."/>
        </authorList>
    </citation>
    <scope>NUCLEOTIDE SEQUENCE [LARGE SCALE GENOMIC DNA]</scope>
    <source>
        <strain evidence="1">NIES-26</strain>
    </source>
</reference>
<name>A0A367R564_9NOSO</name>
<gene>
    <name evidence="1" type="ORF">A6770_21060</name>
</gene>
<protein>
    <submittedName>
        <fullName evidence="1">Esterase</fullName>
    </submittedName>
</protein>
<sequence>MKIHKILISVAGAIAILTAGGYYYVFILGAPQFDPPQEEVNTGLKFQLETFNSQAMDAVRNYGVILPPGYNKNQQKRYPVIFLLHGGHDDARAYADKYGILDVLHELYKGKKLPPSIVITPDGNDNRGSSPLYDPDYFDGPNGKLATLIGSELVQVVKSRYRTLEQPQFWALGGLSSGGWGAFNIGLRYLQNFNILFSHSGYFTDNSGPQNSPQQIVQQLSVKARKPLRVYLDAGINDTNFLASTKAFHATLNKLGIANVFYTFPGGHGLSGADVGWNYFHKHLKDSLSYVGEQFDNSKDPAKNS</sequence>
<accession>A0A367R564</accession>
<organism evidence="1 2">
    <name type="scientific">Nostoc minutum NIES-26</name>
    <dbReference type="NCBI Taxonomy" id="1844469"/>
    <lineage>
        <taxon>Bacteria</taxon>
        <taxon>Bacillati</taxon>
        <taxon>Cyanobacteriota</taxon>
        <taxon>Cyanophyceae</taxon>
        <taxon>Nostocales</taxon>
        <taxon>Nostocaceae</taxon>
        <taxon>Nostoc</taxon>
    </lineage>
</organism>
<dbReference type="Proteomes" id="UP000252107">
    <property type="component" value="Unassembled WGS sequence"/>
</dbReference>
<dbReference type="InterPro" id="IPR050583">
    <property type="entry name" value="Mycobacterial_A85_antigen"/>
</dbReference>
<dbReference type="InterPro" id="IPR029058">
    <property type="entry name" value="AB_hydrolase_fold"/>
</dbReference>